<dbReference type="EMBL" id="PSQE01000003">
    <property type="protein sequence ID" value="RHN67620.1"/>
    <property type="molecule type" value="Genomic_DNA"/>
</dbReference>
<comment type="caution">
    <text evidence="2">The sequence shown here is derived from an EMBL/GenBank/DDBJ whole genome shotgun (WGS) entry which is preliminary data.</text>
</comment>
<accession>A0A396IQJ5</accession>
<organism evidence="2 3">
    <name type="scientific">Medicago truncatula</name>
    <name type="common">Barrel medic</name>
    <name type="synonym">Medicago tribuloides</name>
    <dbReference type="NCBI Taxonomy" id="3880"/>
    <lineage>
        <taxon>Eukaryota</taxon>
        <taxon>Viridiplantae</taxon>
        <taxon>Streptophyta</taxon>
        <taxon>Embryophyta</taxon>
        <taxon>Tracheophyta</taxon>
        <taxon>Spermatophyta</taxon>
        <taxon>Magnoliopsida</taxon>
        <taxon>eudicotyledons</taxon>
        <taxon>Gunneridae</taxon>
        <taxon>Pentapetalae</taxon>
        <taxon>rosids</taxon>
        <taxon>fabids</taxon>
        <taxon>Fabales</taxon>
        <taxon>Fabaceae</taxon>
        <taxon>Papilionoideae</taxon>
        <taxon>50 kb inversion clade</taxon>
        <taxon>NPAAA clade</taxon>
        <taxon>Hologalegina</taxon>
        <taxon>IRL clade</taxon>
        <taxon>Trifolieae</taxon>
        <taxon>Medicago</taxon>
    </lineage>
</organism>
<evidence type="ECO:0008006" key="4">
    <source>
        <dbReference type="Google" id="ProtNLM"/>
    </source>
</evidence>
<feature type="transmembrane region" description="Helical" evidence="1">
    <location>
        <begin position="16"/>
        <end position="39"/>
    </location>
</feature>
<dbReference type="Gramene" id="rna15827">
    <property type="protein sequence ID" value="RHN67620.1"/>
    <property type="gene ID" value="gene15827"/>
</dbReference>
<name>A0A396IQJ5_MEDTR</name>
<gene>
    <name evidence="2" type="ORF">MtrunA17_Chr3g0104641</name>
</gene>
<dbReference type="AlphaFoldDB" id="A0A396IQJ5"/>
<keyword evidence="1" id="KW-1133">Transmembrane helix</keyword>
<keyword evidence="1" id="KW-0472">Membrane</keyword>
<proteinExistence type="predicted"/>
<reference evidence="3" key="1">
    <citation type="journal article" date="2018" name="Nat. Plants">
        <title>Whole-genome landscape of Medicago truncatula symbiotic genes.</title>
        <authorList>
            <person name="Pecrix Y."/>
            <person name="Staton S.E."/>
            <person name="Sallet E."/>
            <person name="Lelandais-Briere C."/>
            <person name="Moreau S."/>
            <person name="Carrere S."/>
            <person name="Blein T."/>
            <person name="Jardinaud M.F."/>
            <person name="Latrasse D."/>
            <person name="Zouine M."/>
            <person name="Zahm M."/>
            <person name="Kreplak J."/>
            <person name="Mayjonade B."/>
            <person name="Satge C."/>
            <person name="Perez M."/>
            <person name="Cauet S."/>
            <person name="Marande W."/>
            <person name="Chantry-Darmon C."/>
            <person name="Lopez-Roques C."/>
            <person name="Bouchez O."/>
            <person name="Berard A."/>
            <person name="Debelle F."/>
            <person name="Munos S."/>
            <person name="Bendahmane A."/>
            <person name="Berges H."/>
            <person name="Niebel A."/>
            <person name="Buitink J."/>
            <person name="Frugier F."/>
            <person name="Benhamed M."/>
            <person name="Crespi M."/>
            <person name="Gouzy J."/>
            <person name="Gamas P."/>
        </authorList>
    </citation>
    <scope>NUCLEOTIDE SEQUENCE [LARGE SCALE GENOMIC DNA]</scope>
    <source>
        <strain evidence="3">cv. Jemalong A17</strain>
    </source>
</reference>
<protein>
    <recommendedName>
        <fullName evidence="4">Transmembrane protein</fullName>
    </recommendedName>
</protein>
<sequence length="40" mass="4388">MDSYGVGPNVKAKDDIVTVCVVIHLMSFVVKSNLITCFLM</sequence>
<evidence type="ECO:0000256" key="1">
    <source>
        <dbReference type="SAM" id="Phobius"/>
    </source>
</evidence>
<evidence type="ECO:0000313" key="3">
    <source>
        <dbReference type="Proteomes" id="UP000265566"/>
    </source>
</evidence>
<evidence type="ECO:0000313" key="2">
    <source>
        <dbReference type="EMBL" id="RHN67620.1"/>
    </source>
</evidence>
<dbReference type="Proteomes" id="UP000265566">
    <property type="component" value="Chromosome 3"/>
</dbReference>
<keyword evidence="1" id="KW-0812">Transmembrane</keyword>